<dbReference type="GO" id="GO:0032259">
    <property type="term" value="P:methylation"/>
    <property type="evidence" value="ECO:0007669"/>
    <property type="project" value="UniProtKB-KW"/>
</dbReference>
<keyword evidence="1" id="KW-0812">Transmembrane</keyword>
<keyword evidence="1" id="KW-1133">Transmembrane helix</keyword>
<feature type="transmembrane region" description="Helical" evidence="1">
    <location>
        <begin position="748"/>
        <end position="767"/>
    </location>
</feature>
<feature type="transmembrane region" description="Helical" evidence="1">
    <location>
        <begin position="164"/>
        <end position="183"/>
    </location>
</feature>
<feature type="transmembrane region" description="Helical" evidence="1">
    <location>
        <begin position="62"/>
        <end position="82"/>
    </location>
</feature>
<reference evidence="2 3" key="1">
    <citation type="submission" date="2019-03" db="EMBL/GenBank/DDBJ databases">
        <title>Metabolic potential of uncultured bacteria and archaea associated with petroleum seepage in deep-sea sediments.</title>
        <authorList>
            <person name="Dong X."/>
            <person name="Hubert C."/>
        </authorList>
    </citation>
    <scope>NUCLEOTIDE SEQUENCE [LARGE SCALE GENOMIC DNA]</scope>
    <source>
        <strain evidence="2">E44_bin3</strain>
    </source>
</reference>
<accession>A0A523TBV1</accession>
<evidence type="ECO:0000313" key="2">
    <source>
        <dbReference type="EMBL" id="TET27820.1"/>
    </source>
</evidence>
<evidence type="ECO:0000256" key="1">
    <source>
        <dbReference type="SAM" id="Phobius"/>
    </source>
</evidence>
<feature type="transmembrane region" description="Helical" evidence="1">
    <location>
        <begin position="711"/>
        <end position="736"/>
    </location>
</feature>
<feature type="transmembrane region" description="Helical" evidence="1">
    <location>
        <begin position="137"/>
        <end position="158"/>
    </location>
</feature>
<feature type="transmembrane region" description="Helical" evidence="1">
    <location>
        <begin position="677"/>
        <end position="705"/>
    </location>
</feature>
<dbReference type="Gene3D" id="3.40.50.150">
    <property type="entry name" value="Vaccinia Virus protein VP39"/>
    <property type="match status" value="1"/>
</dbReference>
<feature type="transmembrane region" description="Helical" evidence="1">
    <location>
        <begin position="190"/>
        <end position="207"/>
    </location>
</feature>
<keyword evidence="2" id="KW-0489">Methyltransferase</keyword>
<dbReference type="Pfam" id="PF01564">
    <property type="entry name" value="Spermine_synth"/>
    <property type="match status" value="1"/>
</dbReference>
<organism evidence="2 3">
    <name type="scientific">Aerophobetes bacterium</name>
    <dbReference type="NCBI Taxonomy" id="2030807"/>
    <lineage>
        <taxon>Bacteria</taxon>
        <taxon>Candidatus Aerophobota</taxon>
    </lineage>
</organism>
<comment type="caution">
    <text evidence="2">The sequence shown here is derived from an EMBL/GenBank/DDBJ whole genome shotgun (WGS) entry which is preliminary data.</text>
</comment>
<feature type="transmembrane region" description="Helical" evidence="1">
    <location>
        <begin position="576"/>
        <end position="603"/>
    </location>
</feature>
<dbReference type="SUPFAM" id="SSF53335">
    <property type="entry name" value="S-adenosyl-L-methionine-dependent methyltransferases"/>
    <property type="match status" value="1"/>
</dbReference>
<dbReference type="AlphaFoldDB" id="A0A523TBV1"/>
<feature type="transmembrane region" description="Helical" evidence="1">
    <location>
        <begin position="615"/>
        <end position="634"/>
    </location>
</feature>
<sequence>MNIFLSLFFISLSLLSYEILLMRIFSITSWSHFAYMAISIALLGFGASGSFIALFREKLRKRFYSLFTLFSFLFSISLYFSLVLSQRIPFDPFLIVWFKEQYLYLLGYYLVLFIPFFLGASCIGISFIRFAGKIHKVYFYNLLGSGAGALAAVLLMYVLSPTHLLLTIAALAFLASVISALSLSKRVLQLLILASFFIMLGFFLYPPRLQISQYKALMTSLHLPGARVLSQSSSPLGVIHVLESPAIRYAPGLSLNFQGELPPQLALFIDADSMCAITNFAGDLKNLRYLDYRSAALAYHLLENPRVLILGSGGGSEVLTALYHGASSVEAVEINPQIVDLVREKYGEFSNHIYSRPEVSVKVAEGRGFIQASPEKYDLIQIALLDSFAASSAGVYALSESYIYTVEAMKEYLGHLSSEGILSITRWLRMPPRDGIKLFATAVEALEELGASDPSSHLIFIRSWATSTLLVKSSSFSSSQIEELREFSEERLFDIIWYPGIRPGEVNRYNILERPHYYEASSRILSPDRDSFYRDYLFDIVPATDNSPYFFHFFRLRSLPHLLKTMGAEWVPFMEWGYIILLATLVQAVGVSIFLIILPLFFLKGTRTRGSRTRVFIYFLSLGLAYMFMEISFIQKFTLFLSYPIYAAAVIIAGFLFFSGWGSYLSGRFSLANSSKIAVAVGAIIMVTLVYLFFIDHIFSFFISFPDSIKILISLLLIAPLAFFMGMPFPLGLGIVSSGNPPLVPWAWGINGCGSVISPALATVLAISFGFNVVVSCALFLYLLAALSLIPHLSAIGNVP</sequence>
<proteinExistence type="predicted"/>
<feature type="transmembrane region" description="Helical" evidence="1">
    <location>
        <begin position="640"/>
        <end position="665"/>
    </location>
</feature>
<dbReference type="Proteomes" id="UP000316517">
    <property type="component" value="Unassembled WGS sequence"/>
</dbReference>
<dbReference type="GO" id="GO:0008168">
    <property type="term" value="F:methyltransferase activity"/>
    <property type="evidence" value="ECO:0007669"/>
    <property type="project" value="UniProtKB-KW"/>
</dbReference>
<protein>
    <submittedName>
        <fullName evidence="2">SAM-dependent methyltransferase</fullName>
    </submittedName>
</protein>
<dbReference type="InterPro" id="IPR029063">
    <property type="entry name" value="SAM-dependent_MTases_sf"/>
</dbReference>
<feature type="transmembrane region" description="Helical" evidence="1">
    <location>
        <begin position="32"/>
        <end position="55"/>
    </location>
</feature>
<keyword evidence="2" id="KW-0808">Transferase</keyword>
<evidence type="ECO:0000313" key="3">
    <source>
        <dbReference type="Proteomes" id="UP000316517"/>
    </source>
</evidence>
<feature type="transmembrane region" description="Helical" evidence="1">
    <location>
        <begin position="102"/>
        <end position="125"/>
    </location>
</feature>
<feature type="transmembrane region" description="Helical" evidence="1">
    <location>
        <begin position="773"/>
        <end position="796"/>
    </location>
</feature>
<dbReference type="EMBL" id="SOJT01000167">
    <property type="protein sequence ID" value="TET27820.1"/>
    <property type="molecule type" value="Genomic_DNA"/>
</dbReference>
<gene>
    <name evidence="2" type="ORF">E3J68_03740</name>
</gene>
<keyword evidence="1" id="KW-0472">Membrane</keyword>
<name>A0A523TBV1_UNCAE</name>